<feature type="binding site" evidence="5">
    <location>
        <position position="116"/>
    </location>
    <ligand>
        <name>acetyl-CoA</name>
        <dbReference type="ChEBI" id="CHEBI:57288"/>
    </ligand>
</feature>
<evidence type="ECO:0000313" key="11">
    <source>
        <dbReference type="Proteomes" id="UP000250928"/>
    </source>
</evidence>
<gene>
    <name evidence="5 9" type="primary">rimI</name>
    <name evidence="8" type="ORF">B0D84_05250</name>
    <name evidence="9" type="ORF">C3L24_10570</name>
</gene>
<keyword evidence="10" id="KW-1185">Reference proteome</keyword>
<dbReference type="CDD" id="cd04301">
    <property type="entry name" value="NAT_SF"/>
    <property type="match status" value="1"/>
</dbReference>
<feature type="active site" description="Proton donor" evidence="5">
    <location>
        <position position="123"/>
    </location>
</feature>
<dbReference type="NCBIfam" id="TIGR01575">
    <property type="entry name" value="rimI"/>
    <property type="match status" value="1"/>
</dbReference>
<keyword evidence="2 5" id="KW-0963">Cytoplasm</keyword>
<dbReference type="PANTHER" id="PTHR43420:SF51">
    <property type="entry name" value="PEPTIDYL-LYSINE N-ACETYLTRANSFERASE YIAC"/>
    <property type="match status" value="1"/>
</dbReference>
<evidence type="ECO:0000256" key="5">
    <source>
        <dbReference type="HAMAP-Rule" id="MF_02210"/>
    </source>
</evidence>
<comment type="caution">
    <text evidence="8">The sequence shown here is derived from an EMBL/GenBank/DDBJ whole genome shotgun (WGS) entry which is preliminary data.</text>
</comment>
<dbReference type="GO" id="GO:0008999">
    <property type="term" value="F:protein-N-terminal-alanine acetyltransferase activity"/>
    <property type="evidence" value="ECO:0007669"/>
    <property type="project" value="UniProtKB-UniRule"/>
</dbReference>
<dbReference type="InterPro" id="IPR006464">
    <property type="entry name" value="AcTrfase_RimI/Ard1"/>
</dbReference>
<reference evidence="8 10" key="1">
    <citation type="submission" date="2017-02" db="EMBL/GenBank/DDBJ databases">
        <title>Novel co-symbiosis in the unique lucinid bivalve Phacoides pectinatus.</title>
        <authorList>
            <person name="Lim S.J."/>
            <person name="Davis B.G."/>
            <person name="Gill D.E."/>
            <person name="Engel A.S."/>
            <person name="Anderson L.C."/>
            <person name="Campbell B.J."/>
        </authorList>
    </citation>
    <scope>NUCLEOTIDE SEQUENCE [LARGE SCALE GENOMIC DNA]</scope>
    <source>
        <strain evidence="8">LUC13016_P6</strain>
    </source>
</reference>
<evidence type="ECO:0000313" key="10">
    <source>
        <dbReference type="Proteomes" id="UP000243361"/>
    </source>
</evidence>
<dbReference type="AlphaFoldDB" id="A0A657PWQ2"/>
<dbReference type="InterPro" id="IPR016181">
    <property type="entry name" value="Acyl_CoA_acyltransferase"/>
</dbReference>
<evidence type="ECO:0000256" key="4">
    <source>
        <dbReference type="ARBA" id="ARBA00023315"/>
    </source>
</evidence>
<evidence type="ECO:0000313" key="8">
    <source>
        <dbReference type="EMBL" id="OQX32991.1"/>
    </source>
</evidence>
<dbReference type="InterPro" id="IPR000182">
    <property type="entry name" value="GNAT_dom"/>
</dbReference>
<dbReference type="HAMAP" id="MF_02210">
    <property type="entry name" value="RimI"/>
    <property type="match status" value="1"/>
</dbReference>
<keyword evidence="3 5" id="KW-0808">Transferase</keyword>
<dbReference type="Proteomes" id="UP000250928">
    <property type="component" value="Unassembled WGS sequence"/>
</dbReference>
<protein>
    <recommendedName>
        <fullName evidence="5 6">[Ribosomal protein bS18]-alanine N-acetyltransferase</fullName>
        <ecNumber evidence="5 6">2.3.1.266</ecNumber>
    </recommendedName>
</protein>
<evidence type="ECO:0000259" key="7">
    <source>
        <dbReference type="PROSITE" id="PS51186"/>
    </source>
</evidence>
<comment type="subcellular location">
    <subcellularLocation>
        <location evidence="5 6">Cytoplasm</location>
    </subcellularLocation>
</comment>
<dbReference type="Proteomes" id="UP000243361">
    <property type="component" value="Unassembled WGS sequence"/>
</dbReference>
<comment type="caution">
    <text evidence="5">Lacks conserved residue(s) required for the propagation of feature annotation.</text>
</comment>
<comment type="function">
    <text evidence="5 6">Acetylates the N-terminal alanine of ribosomal protein bS18.</text>
</comment>
<evidence type="ECO:0000256" key="6">
    <source>
        <dbReference type="RuleBase" id="RU363094"/>
    </source>
</evidence>
<keyword evidence="4 5" id="KW-0012">Acyltransferase</keyword>
<dbReference type="InterPro" id="IPR043690">
    <property type="entry name" value="RimI"/>
</dbReference>
<comment type="similarity">
    <text evidence="1 5 6">Belongs to the acetyltransferase family. RimI subfamily.</text>
</comment>
<reference evidence="9 11" key="2">
    <citation type="submission" date="2018-01" db="EMBL/GenBank/DDBJ databases">
        <title>Novel co-symbiosis in the lucinid bivalve Phacoides pectinatus.</title>
        <authorList>
            <person name="Lim S.J."/>
            <person name="Davis B.G."/>
            <person name="Gill D.E."/>
            <person name="Engel A.S."/>
            <person name="Anderson L.C."/>
            <person name="Campbell B.J."/>
        </authorList>
    </citation>
    <scope>NUCLEOTIDE SEQUENCE [LARGE SCALE GENOMIC DNA]</scope>
    <source>
        <strain evidence="9">N3_P5</strain>
    </source>
</reference>
<dbReference type="PROSITE" id="PS51186">
    <property type="entry name" value="GNAT"/>
    <property type="match status" value="1"/>
</dbReference>
<evidence type="ECO:0000313" key="9">
    <source>
        <dbReference type="EMBL" id="PUD99638.1"/>
    </source>
</evidence>
<comment type="catalytic activity">
    <reaction evidence="5 6">
        <text>N-terminal L-alanyl-[ribosomal protein bS18] + acetyl-CoA = N-terminal N(alpha)-acetyl-L-alanyl-[ribosomal protein bS18] + CoA + H(+)</text>
        <dbReference type="Rhea" id="RHEA:43756"/>
        <dbReference type="Rhea" id="RHEA-COMP:10676"/>
        <dbReference type="Rhea" id="RHEA-COMP:10677"/>
        <dbReference type="ChEBI" id="CHEBI:15378"/>
        <dbReference type="ChEBI" id="CHEBI:57287"/>
        <dbReference type="ChEBI" id="CHEBI:57288"/>
        <dbReference type="ChEBI" id="CHEBI:64718"/>
        <dbReference type="ChEBI" id="CHEBI:83683"/>
        <dbReference type="EC" id="2.3.1.266"/>
    </reaction>
</comment>
<dbReference type="Gene3D" id="3.40.630.30">
    <property type="match status" value="1"/>
</dbReference>
<dbReference type="EC" id="2.3.1.266" evidence="5 6"/>
<proteinExistence type="inferred from homology"/>
<dbReference type="PANTHER" id="PTHR43420">
    <property type="entry name" value="ACETYLTRANSFERASE"/>
    <property type="match status" value="1"/>
</dbReference>
<evidence type="ECO:0000256" key="3">
    <source>
        <dbReference type="ARBA" id="ARBA00022679"/>
    </source>
</evidence>
<dbReference type="GO" id="GO:0005737">
    <property type="term" value="C:cytoplasm"/>
    <property type="evidence" value="ECO:0007669"/>
    <property type="project" value="UniProtKB-SubCell"/>
</dbReference>
<dbReference type="Pfam" id="PF00583">
    <property type="entry name" value="Acetyltransf_1"/>
    <property type="match status" value="1"/>
</dbReference>
<feature type="active site" description="Proton acceptor" evidence="5">
    <location>
        <position position="111"/>
    </location>
</feature>
<accession>A0A657PWQ2</accession>
<feature type="domain" description="N-acetyltransferase" evidence="7">
    <location>
        <begin position="10"/>
        <end position="155"/>
    </location>
</feature>
<evidence type="ECO:0000256" key="2">
    <source>
        <dbReference type="ARBA" id="ARBA00022490"/>
    </source>
</evidence>
<evidence type="ECO:0000256" key="1">
    <source>
        <dbReference type="ARBA" id="ARBA00005395"/>
    </source>
</evidence>
<dbReference type="SUPFAM" id="SSF55729">
    <property type="entry name" value="Acyl-CoA N-acyltransferases (Nat)"/>
    <property type="match status" value="1"/>
</dbReference>
<sequence>MNALLKDPLLRLRPMTDEDVDAVMEVEREAYPFPWSHGIFHDCLRVGYCCWVCTLEERIVGYAVMSVAAGEAHLLNLCVKPARQGQGLGRRLMRRLMNLAREHRADELFLEVRVSNTPALELYHALGFNEIGRRRGYYPLPRGREDAILLARTLR</sequence>
<dbReference type="EMBL" id="MUIE01000342">
    <property type="protein sequence ID" value="OQX32991.1"/>
    <property type="molecule type" value="Genomic_DNA"/>
</dbReference>
<organism evidence="8 10">
    <name type="scientific">Candidatus Sedimenticola endophacoides</name>
    <dbReference type="NCBI Taxonomy" id="2548426"/>
    <lineage>
        <taxon>Bacteria</taxon>
        <taxon>Pseudomonadati</taxon>
        <taxon>Pseudomonadota</taxon>
        <taxon>Gammaproteobacteria</taxon>
        <taxon>Chromatiales</taxon>
        <taxon>Sedimenticolaceae</taxon>
        <taxon>Sedimenticola</taxon>
    </lineage>
</organism>
<dbReference type="InterPro" id="IPR050680">
    <property type="entry name" value="YpeA/RimI_acetyltransf"/>
</dbReference>
<name>A0A657PWQ2_9GAMM</name>
<dbReference type="EMBL" id="PQCO01000251">
    <property type="protein sequence ID" value="PUD99638.1"/>
    <property type="molecule type" value="Genomic_DNA"/>
</dbReference>